<dbReference type="HOGENOM" id="CLU_965257_0_0_9"/>
<dbReference type="KEGG" id="bse:Bsel_0886"/>
<protein>
    <submittedName>
        <fullName evidence="1">Uncharacterized protein</fullName>
    </submittedName>
</protein>
<proteinExistence type="predicted"/>
<evidence type="ECO:0000313" key="2">
    <source>
        <dbReference type="Proteomes" id="UP000000271"/>
    </source>
</evidence>
<dbReference type="Proteomes" id="UP000000271">
    <property type="component" value="Chromosome"/>
</dbReference>
<dbReference type="Pfam" id="PF20316">
    <property type="entry name" value="DUF6612"/>
    <property type="match status" value="1"/>
</dbReference>
<dbReference type="RefSeq" id="WP_013171834.1">
    <property type="nucleotide sequence ID" value="NC_014219.1"/>
</dbReference>
<organism evidence="1 2">
    <name type="scientific">Bacillus selenitireducens (strain ATCC 700615 / DSM 15326 / MLS10)</name>
    <dbReference type="NCBI Taxonomy" id="439292"/>
    <lineage>
        <taxon>Bacteria</taxon>
        <taxon>Bacillati</taxon>
        <taxon>Bacillota</taxon>
        <taxon>Bacilli</taxon>
        <taxon>Bacillales</taxon>
        <taxon>Bacillaceae</taxon>
        <taxon>Salisediminibacterium</taxon>
    </lineage>
</organism>
<gene>
    <name evidence="1" type="ordered locus">Bsel_0886</name>
</gene>
<keyword evidence="2" id="KW-1185">Reference proteome</keyword>
<accession>D6XZN5</accession>
<reference evidence="1" key="1">
    <citation type="submission" date="2009-10" db="EMBL/GenBank/DDBJ databases">
        <title>Complete sequence of Bacillus selenitireducens MLS10.</title>
        <authorList>
            <consortium name="US DOE Joint Genome Institute"/>
            <person name="Lucas S."/>
            <person name="Copeland A."/>
            <person name="Lapidus A."/>
            <person name="Glavina del Rio T."/>
            <person name="Dalin E."/>
            <person name="Tice H."/>
            <person name="Bruce D."/>
            <person name="Goodwin L."/>
            <person name="Pitluck S."/>
            <person name="Sims D."/>
            <person name="Brettin T."/>
            <person name="Detter J.C."/>
            <person name="Han C."/>
            <person name="Larimer F."/>
            <person name="Land M."/>
            <person name="Hauser L."/>
            <person name="Kyrpides N."/>
            <person name="Ovchinnikova G."/>
            <person name="Stolz J."/>
        </authorList>
    </citation>
    <scope>NUCLEOTIDE SEQUENCE [LARGE SCALE GENOMIC DNA]</scope>
    <source>
        <strain evidence="1">MLS10</strain>
    </source>
</reference>
<dbReference type="InterPro" id="IPR046720">
    <property type="entry name" value="DUF6612"/>
</dbReference>
<evidence type="ECO:0000313" key="1">
    <source>
        <dbReference type="EMBL" id="ADH98409.1"/>
    </source>
</evidence>
<dbReference type="AlphaFoldDB" id="D6XZN5"/>
<dbReference type="EMBL" id="CP001791">
    <property type="protein sequence ID" value="ADH98409.1"/>
    <property type="molecule type" value="Genomic_DNA"/>
</dbReference>
<sequence length="288" mass="33713">MLRVTIMFHILLFISVLLFNGGNQRDDADEVFVIDVLGQTERAMEQVHSYLMTIDTFQQMDFLSEATGIRSNYNQVVEFNADPFHVRQTVTEKLEKLDVFGATVYEAPVKHYRMSFDEKKGFSAEEPRRKTWMLYADEVAQDPLYSVEVQMKELQMLQLFHHYAESVTIDEFNGHYIIKLTNEWIQEEDLVDNLSSLVRNTDSSTDDLDLLEAYPDMGIQYFEATLFVNRDTFILEEGILSLYLYLDMIDQEILAKRVVEMKWSELNRSLQAQVPMEVIPHSRKAFQD</sequence>
<name>D6XZN5_BACIE</name>